<dbReference type="EMBL" id="ML769488">
    <property type="protein sequence ID" value="KAE9398021.1"/>
    <property type="molecule type" value="Genomic_DNA"/>
</dbReference>
<dbReference type="AlphaFoldDB" id="A0A6A4HKF6"/>
<reference evidence="1" key="1">
    <citation type="journal article" date="2019" name="Environ. Microbiol.">
        <title>Fungal ecological strategies reflected in gene transcription - a case study of two litter decomposers.</title>
        <authorList>
            <person name="Barbi F."/>
            <person name="Kohler A."/>
            <person name="Barry K."/>
            <person name="Baskaran P."/>
            <person name="Daum C."/>
            <person name="Fauchery L."/>
            <person name="Ihrmark K."/>
            <person name="Kuo A."/>
            <person name="LaButti K."/>
            <person name="Lipzen A."/>
            <person name="Morin E."/>
            <person name="Grigoriev I.V."/>
            <person name="Henrissat B."/>
            <person name="Lindahl B."/>
            <person name="Martin F."/>
        </authorList>
    </citation>
    <scope>NUCLEOTIDE SEQUENCE</scope>
    <source>
        <strain evidence="1">JB14</strain>
    </source>
</reference>
<dbReference type="Proteomes" id="UP000799118">
    <property type="component" value="Unassembled WGS sequence"/>
</dbReference>
<accession>A0A6A4HKF6</accession>
<name>A0A6A4HKF6_9AGAR</name>
<keyword evidence="2" id="KW-1185">Reference proteome</keyword>
<evidence type="ECO:0000313" key="1">
    <source>
        <dbReference type="EMBL" id="KAE9398021.1"/>
    </source>
</evidence>
<evidence type="ECO:0000313" key="2">
    <source>
        <dbReference type="Proteomes" id="UP000799118"/>
    </source>
</evidence>
<organism evidence="1 2">
    <name type="scientific">Gymnopus androsaceus JB14</name>
    <dbReference type="NCBI Taxonomy" id="1447944"/>
    <lineage>
        <taxon>Eukaryota</taxon>
        <taxon>Fungi</taxon>
        <taxon>Dikarya</taxon>
        <taxon>Basidiomycota</taxon>
        <taxon>Agaricomycotina</taxon>
        <taxon>Agaricomycetes</taxon>
        <taxon>Agaricomycetidae</taxon>
        <taxon>Agaricales</taxon>
        <taxon>Marasmiineae</taxon>
        <taxon>Omphalotaceae</taxon>
        <taxon>Gymnopus</taxon>
    </lineage>
</organism>
<dbReference type="Gene3D" id="3.60.130.30">
    <property type="match status" value="1"/>
</dbReference>
<sequence length="261" mass="28582">MVLLARPCGADLLRNAAKVDATLEALCHHARIPPSHKPNRRGGYVTLPAGCGFGGGRTCPGSYANTAHNAPLVQAVLDNPAIQRVARYVNAGLQAYFPKLHLFYCNLLACILGDNPEIAQMFEGCCYSACHLNLHNASTVDHEDWYNILFGMCAVYSSGHFDHTRSGHFIAWSLGVVTQFPPACALYVPSACITHANTPIAGHEMCSSIAFFMSAGLARWYQNGYMSDKEYKERASVEQVQAWNASRAKLWEVGLELLQCD</sequence>
<protein>
    <submittedName>
        <fullName evidence="1">Uncharacterized protein</fullName>
    </submittedName>
</protein>
<dbReference type="OrthoDB" id="3202607at2759"/>
<gene>
    <name evidence="1" type="ORF">BT96DRAFT_822480</name>
</gene>
<proteinExistence type="predicted"/>